<dbReference type="EMBL" id="JANRMS010000482">
    <property type="protein sequence ID" value="KAJ3539057.1"/>
    <property type="molecule type" value="Genomic_DNA"/>
</dbReference>
<protein>
    <submittedName>
        <fullName evidence="1">Uncharacterized protein</fullName>
    </submittedName>
</protein>
<gene>
    <name evidence="1" type="ORF">NM208_g5648</name>
</gene>
<evidence type="ECO:0000313" key="2">
    <source>
        <dbReference type="Proteomes" id="UP001148629"/>
    </source>
</evidence>
<dbReference type="Proteomes" id="UP001148629">
    <property type="component" value="Unassembled WGS sequence"/>
</dbReference>
<organism evidence="1 2">
    <name type="scientific">Fusarium decemcellulare</name>
    <dbReference type="NCBI Taxonomy" id="57161"/>
    <lineage>
        <taxon>Eukaryota</taxon>
        <taxon>Fungi</taxon>
        <taxon>Dikarya</taxon>
        <taxon>Ascomycota</taxon>
        <taxon>Pezizomycotina</taxon>
        <taxon>Sordariomycetes</taxon>
        <taxon>Hypocreomycetidae</taxon>
        <taxon>Hypocreales</taxon>
        <taxon>Nectriaceae</taxon>
        <taxon>Fusarium</taxon>
        <taxon>Fusarium decemcellulare species complex</taxon>
    </lineage>
</organism>
<proteinExistence type="predicted"/>
<evidence type="ECO:0000313" key="1">
    <source>
        <dbReference type="EMBL" id="KAJ3539057.1"/>
    </source>
</evidence>
<accession>A0ACC1SGA2</accession>
<keyword evidence="2" id="KW-1185">Reference proteome</keyword>
<sequence>MRASNLTRIVSFLTHSFPFLSLHHPTKICLPARTPSISNSNSGPPSQLFVMSQASNKSLDWEIRLIQSPKTAPWQVPLTGASLAKLLKGFRPRDMDDKWVCYVDGPSDKGNIVIHLCRSWTSYEIYRVKARVLTHQDGTIGNPEKDGGEVYELEWEGEHGTELEAKDMATNLCHGLMGCDLRSS</sequence>
<name>A0ACC1SGA2_9HYPO</name>
<comment type="caution">
    <text evidence="1">The sequence shown here is derived from an EMBL/GenBank/DDBJ whole genome shotgun (WGS) entry which is preliminary data.</text>
</comment>
<reference evidence="1" key="1">
    <citation type="submission" date="2022-08" db="EMBL/GenBank/DDBJ databases">
        <title>Genome Sequence of Fusarium decemcellulare.</title>
        <authorList>
            <person name="Buettner E."/>
        </authorList>
    </citation>
    <scope>NUCLEOTIDE SEQUENCE</scope>
    <source>
        <strain evidence="1">Babe19</strain>
    </source>
</reference>